<feature type="compositionally biased region" description="Basic and acidic residues" evidence="1">
    <location>
        <begin position="114"/>
        <end position="127"/>
    </location>
</feature>
<feature type="region of interest" description="Disordered" evidence="1">
    <location>
        <begin position="114"/>
        <end position="139"/>
    </location>
</feature>
<keyword evidence="3" id="KW-1185">Reference proteome</keyword>
<dbReference type="AlphaFoldDB" id="A0AAV2NCR2"/>
<gene>
    <name evidence="2" type="ORF">LPLAT_LOCUS3489</name>
</gene>
<accession>A0AAV2NCR2</accession>
<organism evidence="2 3">
    <name type="scientific">Lasius platythorax</name>
    <dbReference type="NCBI Taxonomy" id="488582"/>
    <lineage>
        <taxon>Eukaryota</taxon>
        <taxon>Metazoa</taxon>
        <taxon>Ecdysozoa</taxon>
        <taxon>Arthropoda</taxon>
        <taxon>Hexapoda</taxon>
        <taxon>Insecta</taxon>
        <taxon>Pterygota</taxon>
        <taxon>Neoptera</taxon>
        <taxon>Endopterygota</taxon>
        <taxon>Hymenoptera</taxon>
        <taxon>Apocrita</taxon>
        <taxon>Aculeata</taxon>
        <taxon>Formicoidea</taxon>
        <taxon>Formicidae</taxon>
        <taxon>Formicinae</taxon>
        <taxon>Lasius</taxon>
        <taxon>Lasius</taxon>
    </lineage>
</organism>
<dbReference type="EMBL" id="OZ034836">
    <property type="protein sequence ID" value="CAL1677460.1"/>
    <property type="molecule type" value="Genomic_DNA"/>
</dbReference>
<evidence type="ECO:0000313" key="3">
    <source>
        <dbReference type="Proteomes" id="UP001497644"/>
    </source>
</evidence>
<sequence length="139" mass="16061">MAVVPRLEVWMARSPESGMSYHLTQAMTGHGCFGKFLHRIRKRRNPGCDFCEEEVDDAIHTLRECPAWDPQRTQLKGKLGLQRDFTLGDIIDAIARSEEHWTAFSAYVQEVMREKEDEERRRERERASSSSFVGEDGSD</sequence>
<evidence type="ECO:0000256" key="1">
    <source>
        <dbReference type="SAM" id="MobiDB-lite"/>
    </source>
</evidence>
<dbReference type="Proteomes" id="UP001497644">
    <property type="component" value="Chromosome 13"/>
</dbReference>
<name>A0AAV2NCR2_9HYME</name>
<protein>
    <recommendedName>
        <fullName evidence="4">Reverse transcriptase</fullName>
    </recommendedName>
</protein>
<reference evidence="2" key="1">
    <citation type="submission" date="2024-04" db="EMBL/GenBank/DDBJ databases">
        <authorList>
            <consortium name="Molecular Ecology Group"/>
        </authorList>
    </citation>
    <scope>NUCLEOTIDE SEQUENCE</scope>
</reference>
<proteinExistence type="predicted"/>
<evidence type="ECO:0008006" key="4">
    <source>
        <dbReference type="Google" id="ProtNLM"/>
    </source>
</evidence>
<evidence type="ECO:0000313" key="2">
    <source>
        <dbReference type="EMBL" id="CAL1677460.1"/>
    </source>
</evidence>